<dbReference type="InterPro" id="IPR036895">
    <property type="entry name" value="Uracil-DNA_glycosylase-like_sf"/>
</dbReference>
<feature type="domain" description="Uracil-DNA glycosylase-like" evidence="1">
    <location>
        <begin position="29"/>
        <end position="186"/>
    </location>
</feature>
<evidence type="ECO:0000259" key="1">
    <source>
        <dbReference type="SMART" id="SM00986"/>
    </source>
</evidence>
<dbReference type="CDD" id="cd10033">
    <property type="entry name" value="UDG_like"/>
    <property type="match status" value="1"/>
</dbReference>
<dbReference type="SMART" id="SM00986">
    <property type="entry name" value="UDG"/>
    <property type="match status" value="1"/>
</dbReference>
<dbReference type="PANTHER" id="PTHR42160:SF1">
    <property type="entry name" value="URACIL-DNA GLYCOSYLASE SUPERFAMILY PROTEIN"/>
    <property type="match status" value="1"/>
</dbReference>
<keyword evidence="3" id="KW-1185">Reference proteome</keyword>
<organism evidence="2 3">
    <name type="scientific">Candidatus Thiothrix singaporensis</name>
    <dbReference type="NCBI Taxonomy" id="2799669"/>
    <lineage>
        <taxon>Bacteria</taxon>
        <taxon>Pseudomonadati</taxon>
        <taxon>Pseudomonadota</taxon>
        <taxon>Gammaproteobacteria</taxon>
        <taxon>Thiotrichales</taxon>
        <taxon>Thiotrichaceae</taxon>
        <taxon>Thiothrix</taxon>
    </lineage>
</organism>
<reference evidence="2" key="1">
    <citation type="submission" date="2020-06" db="EMBL/GenBank/DDBJ databases">
        <title>Analysis procedures for assessing recovery of high quality, complete, closed genomes from Nanopore long read metagenome sequencing.</title>
        <authorList>
            <person name="Bessarab I."/>
            <person name="Arumugam K."/>
            <person name="Haryono M."/>
            <person name="Liu X."/>
            <person name="Roy S."/>
            <person name="Zuniga-Montanez R.E."/>
            <person name="Qiu G."/>
            <person name="Drautz-Moses D.I."/>
            <person name="Law Y.Y."/>
            <person name="Wuertz S."/>
            <person name="Lauro F.M."/>
            <person name="Huson D.H."/>
            <person name="Williams R.B."/>
        </authorList>
    </citation>
    <scope>NUCLEOTIDE SEQUENCE [LARGE SCALE GENOMIC DNA]</scope>
    <source>
        <strain evidence="2">SSD2</strain>
    </source>
</reference>
<evidence type="ECO:0000313" key="2">
    <source>
        <dbReference type="EMBL" id="QLQ30574.1"/>
    </source>
</evidence>
<dbReference type="Gene3D" id="3.40.470.10">
    <property type="entry name" value="Uracil-DNA glycosylase-like domain"/>
    <property type="match status" value="1"/>
</dbReference>
<dbReference type="EMBL" id="CP059265">
    <property type="protein sequence ID" value="QLQ30574.1"/>
    <property type="molecule type" value="Genomic_DNA"/>
</dbReference>
<proteinExistence type="predicted"/>
<evidence type="ECO:0000313" key="3">
    <source>
        <dbReference type="Proteomes" id="UP000510621"/>
    </source>
</evidence>
<dbReference type="Pfam" id="PF03167">
    <property type="entry name" value="UDG"/>
    <property type="match status" value="1"/>
</dbReference>
<accession>A0A7L6AN91</accession>
<dbReference type="Proteomes" id="UP000510621">
    <property type="component" value="Chromosome"/>
</dbReference>
<dbReference type="AlphaFoldDB" id="A0A7L6AN91"/>
<dbReference type="InterPro" id="IPR047124">
    <property type="entry name" value="HI_0220.2"/>
</dbReference>
<sequence length="196" mass="22194">MDTEFVALLQAVKSCRLCEPYLPLGANPVLIARPTARLLIVGQAPGRRVHATGLPFNDPSGDRLRNWLGIGRETFYHSPRIAIVPMGFCYPGTGKGGDLPPRPECAAAWRRQLLEQMPEVGLTLLFGQYAQAWHLGGRQKKSLTETVRAWREYWPQCLPLPHPSPRNIRWFKQNPWVEEEIIPVLREQVSKVLAEP</sequence>
<dbReference type="KEGG" id="this:HZT40_01865"/>
<dbReference type="SMART" id="SM00987">
    <property type="entry name" value="UreE_C"/>
    <property type="match status" value="1"/>
</dbReference>
<dbReference type="InterPro" id="IPR005122">
    <property type="entry name" value="Uracil-DNA_glycosylase-like"/>
</dbReference>
<name>A0A7L6AN91_9GAMM</name>
<gene>
    <name evidence="2" type="ORF">HZT40_01865</name>
</gene>
<dbReference type="PANTHER" id="PTHR42160">
    <property type="entry name" value="URACIL-DNA GLYCOSYLASE SUPERFAMILY PROTEIN"/>
    <property type="match status" value="1"/>
</dbReference>
<dbReference type="SUPFAM" id="SSF52141">
    <property type="entry name" value="Uracil-DNA glycosylase-like"/>
    <property type="match status" value="1"/>
</dbReference>
<protein>
    <submittedName>
        <fullName evidence="2">Uracil-DNA glycosylase family protein</fullName>
    </submittedName>
</protein>